<dbReference type="EMBL" id="GBRH01162821">
    <property type="protein sequence ID" value="JAE35075.1"/>
    <property type="molecule type" value="Transcribed_RNA"/>
</dbReference>
<evidence type="ECO:0000313" key="1">
    <source>
        <dbReference type="EMBL" id="JAE35075.1"/>
    </source>
</evidence>
<reference evidence="1" key="1">
    <citation type="submission" date="2014-09" db="EMBL/GenBank/DDBJ databases">
        <authorList>
            <person name="Magalhaes I.L.F."/>
            <person name="Oliveira U."/>
            <person name="Santos F.R."/>
            <person name="Vidigal T.H.D.A."/>
            <person name="Brescovit A.D."/>
            <person name="Santos A.J."/>
        </authorList>
    </citation>
    <scope>NUCLEOTIDE SEQUENCE</scope>
    <source>
        <tissue evidence="1">Shoot tissue taken approximately 20 cm above the soil surface</tissue>
    </source>
</reference>
<accession>A0A0A9HD32</accession>
<organism evidence="1">
    <name type="scientific">Arundo donax</name>
    <name type="common">Giant reed</name>
    <name type="synonym">Donax arundinaceus</name>
    <dbReference type="NCBI Taxonomy" id="35708"/>
    <lineage>
        <taxon>Eukaryota</taxon>
        <taxon>Viridiplantae</taxon>
        <taxon>Streptophyta</taxon>
        <taxon>Embryophyta</taxon>
        <taxon>Tracheophyta</taxon>
        <taxon>Spermatophyta</taxon>
        <taxon>Magnoliopsida</taxon>
        <taxon>Liliopsida</taxon>
        <taxon>Poales</taxon>
        <taxon>Poaceae</taxon>
        <taxon>PACMAD clade</taxon>
        <taxon>Arundinoideae</taxon>
        <taxon>Arundineae</taxon>
        <taxon>Arundo</taxon>
    </lineage>
</organism>
<reference evidence="1" key="2">
    <citation type="journal article" date="2015" name="Data Brief">
        <title>Shoot transcriptome of the giant reed, Arundo donax.</title>
        <authorList>
            <person name="Barrero R.A."/>
            <person name="Guerrero F.D."/>
            <person name="Moolhuijzen P."/>
            <person name="Goolsby J.A."/>
            <person name="Tidwell J."/>
            <person name="Bellgard S.E."/>
            <person name="Bellgard M.I."/>
        </authorList>
    </citation>
    <scope>NUCLEOTIDE SEQUENCE</scope>
    <source>
        <tissue evidence="1">Shoot tissue taken approximately 20 cm above the soil surface</tissue>
    </source>
</reference>
<sequence>MNIICLLDRYFICSVQGHYVKI</sequence>
<dbReference type="AlphaFoldDB" id="A0A0A9HD32"/>
<name>A0A0A9HD32_ARUDO</name>
<proteinExistence type="predicted"/>
<protein>
    <submittedName>
        <fullName evidence="1">Uncharacterized protein</fullName>
    </submittedName>
</protein>